<dbReference type="SUPFAM" id="SSF48452">
    <property type="entry name" value="TPR-like"/>
    <property type="match status" value="1"/>
</dbReference>
<dbReference type="PROSITE" id="PS51257">
    <property type="entry name" value="PROKAR_LIPOPROTEIN"/>
    <property type="match status" value="1"/>
</dbReference>
<feature type="domain" description="Outer membrane lipoprotein BamD-like" evidence="6">
    <location>
        <begin position="38"/>
        <end position="226"/>
    </location>
</feature>
<feature type="signal peptide" evidence="5">
    <location>
        <begin position="1"/>
        <end position="19"/>
    </location>
</feature>
<dbReference type="InterPro" id="IPR039565">
    <property type="entry name" value="BamD-like"/>
</dbReference>
<dbReference type="Gene3D" id="1.25.40.10">
    <property type="entry name" value="Tetratricopeptide repeat domain"/>
    <property type="match status" value="1"/>
</dbReference>
<evidence type="ECO:0000256" key="5">
    <source>
        <dbReference type="SAM" id="SignalP"/>
    </source>
</evidence>
<evidence type="ECO:0000313" key="7">
    <source>
        <dbReference type="EMBL" id="AKT40434.1"/>
    </source>
</evidence>
<feature type="chain" id="PRO_5005459490" evidence="5">
    <location>
        <begin position="20"/>
        <end position="294"/>
    </location>
</feature>
<keyword evidence="2" id="KW-0472">Membrane</keyword>
<keyword evidence="1 5" id="KW-0732">Signal</keyword>
<dbReference type="NCBIfam" id="TIGR03302">
    <property type="entry name" value="OM_YfiO"/>
    <property type="match status" value="1"/>
</dbReference>
<gene>
    <name evidence="7" type="primary">comL</name>
    <name evidence="7" type="ORF">CMC5_045870</name>
</gene>
<accession>A0A0K1EHV1</accession>
<evidence type="ECO:0000313" key="8">
    <source>
        <dbReference type="Proteomes" id="UP000067626"/>
    </source>
</evidence>
<evidence type="ECO:0000256" key="2">
    <source>
        <dbReference type="ARBA" id="ARBA00023136"/>
    </source>
</evidence>
<dbReference type="STRING" id="52.CMC5_045870"/>
<dbReference type="OrthoDB" id="9781894at2"/>
<evidence type="ECO:0000256" key="3">
    <source>
        <dbReference type="ARBA" id="ARBA00023237"/>
    </source>
</evidence>
<dbReference type="InterPro" id="IPR017689">
    <property type="entry name" value="BamD"/>
</dbReference>
<dbReference type="InterPro" id="IPR011990">
    <property type="entry name" value="TPR-like_helical_dom_sf"/>
</dbReference>
<name>A0A0K1EHV1_CHOCO</name>
<keyword evidence="8" id="KW-1185">Reference proteome</keyword>
<proteinExistence type="predicted"/>
<dbReference type="KEGG" id="ccro:CMC5_045870"/>
<feature type="region of interest" description="Disordered" evidence="4">
    <location>
        <begin position="268"/>
        <end position="294"/>
    </location>
</feature>
<sequence length="294" mass="33189">MMRVALTVAVCLTAVSALTGCDIQASNGSRATLTYTTDARKAYQEALTAFRAREWEDARALFKDLQKLFPYSAYAKLAGLRVADIDFELQRYPESVSAYREWIQNNRTDKDVEYARYRIGKALHEDINDGFLQPPAEERDQAVTIDAYKELRGFLRQFPRSRYGKDAAYMLEAVTGRLVRHELYVAHFYLKRDRFEAAVARIDFALRNYPNSGLDPEALVLKGETLLKMKRVPEARWVFQSVVRDWGGPFASPARRFLEDIGDGPVKEPLEAEAAKGAGAQKPMSPGAAPGRPR</sequence>
<dbReference type="RefSeq" id="WP_050432364.1">
    <property type="nucleotide sequence ID" value="NZ_CP012159.1"/>
</dbReference>
<dbReference type="EMBL" id="CP012159">
    <property type="protein sequence ID" value="AKT40434.1"/>
    <property type="molecule type" value="Genomic_DNA"/>
</dbReference>
<evidence type="ECO:0000256" key="1">
    <source>
        <dbReference type="ARBA" id="ARBA00022729"/>
    </source>
</evidence>
<dbReference type="Proteomes" id="UP000067626">
    <property type="component" value="Chromosome"/>
</dbReference>
<evidence type="ECO:0000256" key="4">
    <source>
        <dbReference type="SAM" id="MobiDB-lite"/>
    </source>
</evidence>
<organism evidence="7 8">
    <name type="scientific">Chondromyces crocatus</name>
    <dbReference type="NCBI Taxonomy" id="52"/>
    <lineage>
        <taxon>Bacteria</taxon>
        <taxon>Pseudomonadati</taxon>
        <taxon>Myxococcota</taxon>
        <taxon>Polyangia</taxon>
        <taxon>Polyangiales</taxon>
        <taxon>Polyangiaceae</taxon>
        <taxon>Chondromyces</taxon>
    </lineage>
</organism>
<protein>
    <submittedName>
        <fullName evidence="7">Competence protein ComL</fullName>
    </submittedName>
</protein>
<keyword evidence="3" id="KW-0998">Cell outer membrane</keyword>
<dbReference type="Pfam" id="PF13525">
    <property type="entry name" value="YfiO"/>
    <property type="match status" value="1"/>
</dbReference>
<dbReference type="AlphaFoldDB" id="A0A0K1EHV1"/>
<evidence type="ECO:0000259" key="6">
    <source>
        <dbReference type="Pfam" id="PF13525"/>
    </source>
</evidence>
<reference evidence="7 8" key="1">
    <citation type="submission" date="2015-07" db="EMBL/GenBank/DDBJ databases">
        <title>Genome analysis of myxobacterium Chondromyces crocatus Cm c5 reveals a high potential for natural compound synthesis and the genetic basis for the loss of fruiting body formation.</title>
        <authorList>
            <person name="Zaburannyi N."/>
            <person name="Bunk B."/>
            <person name="Maier J."/>
            <person name="Overmann J."/>
            <person name="Mueller R."/>
        </authorList>
    </citation>
    <scope>NUCLEOTIDE SEQUENCE [LARGE SCALE GENOMIC DNA]</scope>
    <source>
        <strain evidence="7 8">Cm c5</strain>
    </source>
</reference>